<keyword evidence="2" id="KW-1185">Reference proteome</keyword>
<comment type="caution">
    <text evidence="1">The sequence shown here is derived from an EMBL/GenBank/DDBJ whole genome shotgun (WGS) entry which is preliminary data.</text>
</comment>
<evidence type="ECO:0000313" key="1">
    <source>
        <dbReference type="EMBL" id="MFC5652480.1"/>
    </source>
</evidence>
<dbReference type="RefSeq" id="WP_379191122.1">
    <property type="nucleotide sequence ID" value="NZ_JBHSOW010000098.1"/>
</dbReference>
<organism evidence="1 2">
    <name type="scientific">Paenibacillus solisilvae</name>
    <dbReference type="NCBI Taxonomy" id="2486751"/>
    <lineage>
        <taxon>Bacteria</taxon>
        <taxon>Bacillati</taxon>
        <taxon>Bacillota</taxon>
        <taxon>Bacilli</taxon>
        <taxon>Bacillales</taxon>
        <taxon>Paenibacillaceae</taxon>
        <taxon>Paenibacillus</taxon>
    </lineage>
</organism>
<reference evidence="2" key="1">
    <citation type="journal article" date="2019" name="Int. J. Syst. Evol. Microbiol.">
        <title>The Global Catalogue of Microorganisms (GCM) 10K type strain sequencing project: providing services to taxonomists for standard genome sequencing and annotation.</title>
        <authorList>
            <consortium name="The Broad Institute Genomics Platform"/>
            <consortium name="The Broad Institute Genome Sequencing Center for Infectious Disease"/>
            <person name="Wu L."/>
            <person name="Ma J."/>
        </authorList>
    </citation>
    <scope>NUCLEOTIDE SEQUENCE [LARGE SCALE GENOMIC DNA]</scope>
    <source>
        <strain evidence="2">CGMCC 1.3240</strain>
    </source>
</reference>
<proteinExistence type="predicted"/>
<evidence type="ECO:0000313" key="2">
    <source>
        <dbReference type="Proteomes" id="UP001596047"/>
    </source>
</evidence>
<protein>
    <submittedName>
        <fullName evidence="1">Uncharacterized protein</fullName>
    </submittedName>
</protein>
<sequence length="48" mass="6120">MIHYYAEEKLYYYREQELQRLAKEHWKYTAYRHEGKIEVIHWAISTLM</sequence>
<name>A0ABW0W815_9BACL</name>
<dbReference type="Proteomes" id="UP001596047">
    <property type="component" value="Unassembled WGS sequence"/>
</dbReference>
<gene>
    <name evidence="1" type="ORF">ACFPYJ_25855</name>
</gene>
<accession>A0ABW0W815</accession>
<dbReference type="EMBL" id="JBHSOW010000098">
    <property type="protein sequence ID" value="MFC5652480.1"/>
    <property type="molecule type" value="Genomic_DNA"/>
</dbReference>